<dbReference type="Gene3D" id="2.60.120.10">
    <property type="entry name" value="Jelly Rolls"/>
    <property type="match status" value="1"/>
</dbReference>
<evidence type="ECO:0000313" key="2">
    <source>
        <dbReference type="EMBL" id="SFV59317.1"/>
    </source>
</evidence>
<protein>
    <submittedName>
        <fullName evidence="2">Uncharacterized conserved protein</fullName>
    </submittedName>
</protein>
<dbReference type="Pfam" id="PF07883">
    <property type="entry name" value="Cupin_2"/>
    <property type="match status" value="1"/>
</dbReference>
<gene>
    <name evidence="2" type="ORF">MNB_SV-9-731</name>
</gene>
<organism evidence="2">
    <name type="scientific">hydrothermal vent metagenome</name>
    <dbReference type="NCBI Taxonomy" id="652676"/>
    <lineage>
        <taxon>unclassified sequences</taxon>
        <taxon>metagenomes</taxon>
        <taxon>ecological metagenomes</taxon>
    </lineage>
</organism>
<dbReference type="InterPro" id="IPR013096">
    <property type="entry name" value="Cupin_2"/>
</dbReference>
<sequence length="98" mass="11318">MINLYNYNTPKKGEIFDTLLEHKNIKIIRIISSDEVDNKLYIQDEDEWVVVVEGEAILEINDIEKKLSKGESIFIGSKVPHRVIKTQNGTVWLAISIY</sequence>
<name>A0A1W1C0S1_9ZZZZ</name>
<dbReference type="InterPro" id="IPR014710">
    <property type="entry name" value="RmlC-like_jellyroll"/>
</dbReference>
<evidence type="ECO:0000259" key="1">
    <source>
        <dbReference type="Pfam" id="PF07883"/>
    </source>
</evidence>
<proteinExistence type="predicted"/>
<dbReference type="SUPFAM" id="SSF51182">
    <property type="entry name" value="RmlC-like cupins"/>
    <property type="match status" value="1"/>
</dbReference>
<feature type="domain" description="Cupin type-2" evidence="1">
    <location>
        <begin position="44"/>
        <end position="90"/>
    </location>
</feature>
<dbReference type="InterPro" id="IPR011051">
    <property type="entry name" value="RmlC_Cupin_sf"/>
</dbReference>
<reference evidence="2" key="1">
    <citation type="submission" date="2016-10" db="EMBL/GenBank/DDBJ databases">
        <authorList>
            <person name="de Groot N.N."/>
        </authorList>
    </citation>
    <scope>NUCLEOTIDE SEQUENCE</scope>
</reference>
<dbReference type="EMBL" id="FPHG01000038">
    <property type="protein sequence ID" value="SFV59317.1"/>
    <property type="molecule type" value="Genomic_DNA"/>
</dbReference>
<accession>A0A1W1C0S1</accession>
<dbReference type="AlphaFoldDB" id="A0A1W1C0S1"/>